<proteinExistence type="predicted"/>
<evidence type="ECO:0000259" key="2">
    <source>
        <dbReference type="Pfam" id="PF13358"/>
    </source>
</evidence>
<reference evidence="3 4" key="1">
    <citation type="journal article" date="2018" name="Harmful Algae">
        <title>The highly heterogeneous methylated genomes and diverse restriction-modification systems of bloom-forming Microcystis.</title>
        <authorList>
            <person name="Zhao L."/>
            <person name="Song Y."/>
            <person name="Li L."/>
            <person name="Gan N."/>
            <person name="Brand J.J."/>
            <person name="Song L."/>
        </authorList>
    </citation>
    <scope>NUCLEOTIDE SEQUENCE [LARGE SCALE GENOMIC DNA]</scope>
    <source>
        <strain evidence="3 4">PCC 7806SL</strain>
    </source>
</reference>
<dbReference type="Pfam" id="PF13358">
    <property type="entry name" value="DDE_3"/>
    <property type="match status" value="1"/>
</dbReference>
<evidence type="ECO:0000313" key="3">
    <source>
        <dbReference type="EMBL" id="ARI83176.1"/>
    </source>
</evidence>
<dbReference type="GO" id="GO:0003676">
    <property type="term" value="F:nucleic acid binding"/>
    <property type="evidence" value="ECO:0007669"/>
    <property type="project" value="InterPro"/>
</dbReference>
<sequence length="186" mass="21232">MVSSRFCVISLTYIGSINLCVLCVFVVRSTPSLGGMYLRIHFTHQTWESQRGRNISIISAISLEKVVASVNIYGAVDAVTFEGFILKEVLPKIKEGDCLIMDNAKIHLGEMVREIIEQEKARLIYLPPYSPELSPIENFCSKVKAMLRKLEVRTYKDLIEGIELAMLEVTQKDIRNWFTHCYYCTS</sequence>
<organism evidence="3 4">
    <name type="scientific">Microcystis aeruginosa PCC 7806SL</name>
    <dbReference type="NCBI Taxonomy" id="1903187"/>
    <lineage>
        <taxon>Bacteria</taxon>
        <taxon>Bacillati</taxon>
        <taxon>Cyanobacteriota</taxon>
        <taxon>Cyanophyceae</taxon>
        <taxon>Oscillatoriophycideae</taxon>
        <taxon>Chroococcales</taxon>
        <taxon>Microcystaceae</taxon>
        <taxon>Microcystis</taxon>
    </lineage>
</organism>
<dbReference type="InterPro" id="IPR038717">
    <property type="entry name" value="Tc1-like_DDE_dom"/>
</dbReference>
<keyword evidence="1" id="KW-0812">Transmembrane</keyword>
<dbReference type="PANTHER" id="PTHR46564:SF1">
    <property type="entry name" value="TRANSPOSASE"/>
    <property type="match status" value="1"/>
</dbReference>
<dbReference type="AlphaFoldDB" id="A0AB33C694"/>
<keyword evidence="1" id="KW-0472">Membrane</keyword>
<feature type="transmembrane region" description="Helical" evidence="1">
    <location>
        <begin position="6"/>
        <end position="27"/>
    </location>
</feature>
<dbReference type="Proteomes" id="UP000192439">
    <property type="component" value="Chromosome"/>
</dbReference>
<dbReference type="InterPro" id="IPR036397">
    <property type="entry name" value="RNaseH_sf"/>
</dbReference>
<feature type="domain" description="Tc1-like transposase DDE" evidence="2">
    <location>
        <begin position="48"/>
        <end position="158"/>
    </location>
</feature>
<dbReference type="PANTHER" id="PTHR46564">
    <property type="entry name" value="TRANSPOSASE"/>
    <property type="match status" value="1"/>
</dbReference>
<protein>
    <recommendedName>
        <fullName evidence="2">Tc1-like transposase DDE domain-containing protein</fullName>
    </recommendedName>
</protein>
<gene>
    <name evidence="3" type="ORF">BH695_3897</name>
</gene>
<evidence type="ECO:0000256" key="1">
    <source>
        <dbReference type="SAM" id="Phobius"/>
    </source>
</evidence>
<accession>A0AB33C694</accession>
<dbReference type="Gene3D" id="3.30.420.10">
    <property type="entry name" value="Ribonuclease H-like superfamily/Ribonuclease H"/>
    <property type="match status" value="1"/>
</dbReference>
<name>A0AB33C694_MICA7</name>
<keyword evidence="1" id="KW-1133">Transmembrane helix</keyword>
<evidence type="ECO:0000313" key="4">
    <source>
        <dbReference type="Proteomes" id="UP000192439"/>
    </source>
</evidence>
<dbReference type="EMBL" id="CP020771">
    <property type="protein sequence ID" value="ARI83176.1"/>
    <property type="molecule type" value="Genomic_DNA"/>
</dbReference>
<keyword evidence="4" id="KW-1185">Reference proteome</keyword>